<name>A0A4U8YUR0_METTU</name>
<dbReference type="AlphaFoldDB" id="A0A4U8YUR0"/>
<evidence type="ECO:0000313" key="2">
    <source>
        <dbReference type="EMBL" id="VFU06953.1"/>
    </source>
</evidence>
<gene>
    <name evidence="2" type="ORF">MTUNDRAET4_0060</name>
</gene>
<sequence>MSINPVSDIVLDVARAADPSKSLAAAERLSRLGAGEPAGADFSSVMRTSNSSDAELRSIVAKMSASPSAAATSPMDARTKAYKGVEELVLQNLVENMLPKEGSGVFGSGTAGDVWRSMLAEQLAKQIGKTVDLGLDKRADATHGAVHARLPDPHVTGRQS</sequence>
<proteinExistence type="predicted"/>
<dbReference type="EMBL" id="LR536450">
    <property type="protein sequence ID" value="VFU06953.1"/>
    <property type="molecule type" value="Genomic_DNA"/>
</dbReference>
<dbReference type="KEGG" id="mtun:MTUNDRAET4_0060"/>
<dbReference type="Proteomes" id="UP000294360">
    <property type="component" value="Chromosome"/>
</dbReference>
<feature type="domain" description="Flagellar protein FlgJ N-terminal" evidence="1">
    <location>
        <begin position="101"/>
        <end position="135"/>
    </location>
</feature>
<evidence type="ECO:0000259" key="1">
    <source>
        <dbReference type="Pfam" id="PF10135"/>
    </source>
</evidence>
<accession>A0A4U8YUR0</accession>
<keyword evidence="2" id="KW-0966">Cell projection</keyword>
<dbReference type="Pfam" id="PF10135">
    <property type="entry name" value="Rod-binding"/>
    <property type="match status" value="1"/>
</dbReference>
<organism evidence="2 3">
    <name type="scientific">Methylocella tundrae</name>
    <dbReference type="NCBI Taxonomy" id="227605"/>
    <lineage>
        <taxon>Bacteria</taxon>
        <taxon>Pseudomonadati</taxon>
        <taxon>Pseudomonadota</taxon>
        <taxon>Alphaproteobacteria</taxon>
        <taxon>Hyphomicrobiales</taxon>
        <taxon>Beijerinckiaceae</taxon>
        <taxon>Methylocella</taxon>
    </lineage>
</organism>
<keyword evidence="2" id="KW-0282">Flagellum</keyword>
<protein>
    <submittedName>
        <fullName evidence="2">Flagellar protein FlgJ-like protein</fullName>
    </submittedName>
</protein>
<dbReference type="InterPro" id="IPR019301">
    <property type="entry name" value="Flagellar_prot_FlgJ_N"/>
</dbReference>
<keyword evidence="2" id="KW-0969">Cilium</keyword>
<evidence type="ECO:0000313" key="3">
    <source>
        <dbReference type="Proteomes" id="UP000294360"/>
    </source>
</evidence>
<dbReference type="RefSeq" id="WP_166795826.1">
    <property type="nucleotide sequence ID" value="NZ_CP139089.1"/>
</dbReference>
<reference evidence="2 3" key="1">
    <citation type="submission" date="2019-03" db="EMBL/GenBank/DDBJ databases">
        <authorList>
            <person name="Kox A.R. M."/>
        </authorList>
    </citation>
    <scope>NUCLEOTIDE SEQUENCE [LARGE SCALE GENOMIC DNA]</scope>
    <source>
        <strain evidence="2">MTUNDRAET4 annotated genome</strain>
    </source>
</reference>